<evidence type="ECO:0000313" key="2">
    <source>
        <dbReference type="Proteomes" id="UP000061660"/>
    </source>
</evidence>
<dbReference type="AlphaFoldDB" id="A0A0U2INR8"/>
<evidence type="ECO:0000313" key="1">
    <source>
        <dbReference type="EMBL" id="ALS25163.1"/>
    </source>
</evidence>
<reference evidence="1 2" key="2">
    <citation type="journal article" date="2016" name="Genome Announc.">
        <title>Complete Genome Sequences of Two Interactive Moderate Thermophiles, Paenibacillus napthalenovorans 32O-Y and Paenibacillus sp. 32O-W.</title>
        <authorList>
            <person name="Butler R.R.III."/>
            <person name="Wang J."/>
            <person name="Stark B.C."/>
            <person name="Pombert J.F."/>
        </authorList>
    </citation>
    <scope>NUCLEOTIDE SEQUENCE [LARGE SCALE GENOMIC DNA]</scope>
    <source>
        <strain evidence="1 2">32O-Y</strain>
    </source>
</reference>
<dbReference type="OrthoDB" id="2474744at2"/>
<proteinExistence type="predicted"/>
<name>A0A0U2INR8_9BACL</name>
<dbReference type="EMBL" id="CP013652">
    <property type="protein sequence ID" value="ALS25163.1"/>
    <property type="molecule type" value="Genomic_DNA"/>
</dbReference>
<accession>A0A0U2INR8</accession>
<gene>
    <name evidence="1" type="ORF">IJ22_49010</name>
</gene>
<reference evidence="2" key="1">
    <citation type="submission" date="2015-12" db="EMBL/GenBank/DDBJ databases">
        <title>Complete genome sequences of two moderately thermophilic Paenibacillus species.</title>
        <authorList>
            <person name="Butler R.III."/>
            <person name="Wang J."/>
            <person name="Stark B.C."/>
            <person name="Pombert J.-F."/>
        </authorList>
    </citation>
    <scope>NUCLEOTIDE SEQUENCE [LARGE SCALE GENOMIC DNA]</scope>
    <source>
        <strain evidence="2">32O-Y</strain>
    </source>
</reference>
<dbReference type="Proteomes" id="UP000061660">
    <property type="component" value="Chromosome"/>
</dbReference>
<protein>
    <submittedName>
        <fullName evidence="1">Uncharacterized protein</fullName>
    </submittedName>
</protein>
<sequence length="73" mass="8113">MNKKNVKLRVAWIIPNICLYLLCIAVGVFVMANASGLSEIDRLGTWVVLLLALLSVALIGTLRIVFWIKKGKM</sequence>
<dbReference type="RefSeq" id="WP_062410590.1">
    <property type="nucleotide sequence ID" value="NZ_BJCS01000009.1"/>
</dbReference>
<keyword evidence="2" id="KW-1185">Reference proteome</keyword>
<dbReference type="KEGG" id="pnp:IJ22_49010"/>
<organism evidence="1 2">
    <name type="scientific">Paenibacillus naphthalenovorans</name>
    <dbReference type="NCBI Taxonomy" id="162209"/>
    <lineage>
        <taxon>Bacteria</taxon>
        <taxon>Bacillati</taxon>
        <taxon>Bacillota</taxon>
        <taxon>Bacilli</taxon>
        <taxon>Bacillales</taxon>
        <taxon>Paenibacillaceae</taxon>
        <taxon>Paenibacillus</taxon>
    </lineage>
</organism>
<dbReference type="PATRIC" id="fig|162209.4.peg.5176"/>